<dbReference type="AlphaFoldDB" id="A0A375DYT7"/>
<dbReference type="Proteomes" id="UP000256952">
    <property type="component" value="Chromosome CBM2613_a"/>
</dbReference>
<reference evidence="1" key="1">
    <citation type="submission" date="2018-01" db="EMBL/GenBank/DDBJ databases">
        <authorList>
            <person name="Clerissi C."/>
        </authorList>
    </citation>
    <scope>NUCLEOTIDE SEQUENCE</scope>
    <source>
        <strain evidence="1">Cupriavidus taiwanensis STM 8556</strain>
    </source>
</reference>
<evidence type="ECO:0000313" key="1">
    <source>
        <dbReference type="EMBL" id="SOZ51623.1"/>
    </source>
</evidence>
<organism evidence="1">
    <name type="scientific">Cupriavidus taiwanensis</name>
    <dbReference type="NCBI Taxonomy" id="164546"/>
    <lineage>
        <taxon>Bacteria</taxon>
        <taxon>Pseudomonadati</taxon>
        <taxon>Pseudomonadota</taxon>
        <taxon>Betaproteobacteria</taxon>
        <taxon>Burkholderiales</taxon>
        <taxon>Burkholderiaceae</taxon>
        <taxon>Cupriavidus</taxon>
    </lineage>
</organism>
<sequence length="74" mass="7993">MQYCDIGEAPQLYRNVNSLGMRIVQEIRGIFGKTLRLILGLAFKVSAMADTTRDLSSPGTVAGYAGAWLSKPSS</sequence>
<accession>A0A375DYT7</accession>
<protein>
    <submittedName>
        <fullName evidence="1">Uncharacterized protein</fullName>
    </submittedName>
</protein>
<name>A0A375DYT7_9BURK</name>
<proteinExistence type="predicted"/>
<comment type="caution">
    <text evidence="1">The sequence shown here is derived from an EMBL/GenBank/DDBJ whole genome shotgun (WGS) entry which is preliminary data.</text>
</comment>
<gene>
    <name evidence="1" type="ORF">CBM2613_A10059</name>
</gene>
<dbReference type="EMBL" id="OFTH01000001">
    <property type="protein sequence ID" value="SOZ51623.1"/>
    <property type="molecule type" value="Genomic_DNA"/>
</dbReference>